<feature type="compositionally biased region" description="Polar residues" evidence="5">
    <location>
        <begin position="201"/>
        <end position="224"/>
    </location>
</feature>
<evidence type="ECO:0000313" key="9">
    <source>
        <dbReference type="Proteomes" id="UP000624404"/>
    </source>
</evidence>
<evidence type="ECO:0000256" key="3">
    <source>
        <dbReference type="ARBA" id="ARBA00022989"/>
    </source>
</evidence>
<keyword evidence="9" id="KW-1185">Reference proteome</keyword>
<evidence type="ECO:0000259" key="7">
    <source>
        <dbReference type="Pfam" id="PF01284"/>
    </source>
</evidence>
<gene>
    <name evidence="8" type="ORF">SCLTRI_LOCUS2703</name>
</gene>
<comment type="caution">
    <text evidence="8">The sequence shown here is derived from an EMBL/GenBank/DDBJ whole genome shotgun (WGS) entry which is preliminary data.</text>
</comment>
<dbReference type="GO" id="GO:0016020">
    <property type="term" value="C:membrane"/>
    <property type="evidence" value="ECO:0007669"/>
    <property type="project" value="UniProtKB-SubCell"/>
</dbReference>
<feature type="transmembrane region" description="Helical" evidence="6">
    <location>
        <begin position="148"/>
        <end position="172"/>
    </location>
</feature>
<comment type="subcellular location">
    <subcellularLocation>
        <location evidence="1">Membrane</location>
        <topology evidence="1">Multi-pass membrane protein</topology>
    </subcellularLocation>
</comment>
<feature type="transmembrane region" description="Helical" evidence="6">
    <location>
        <begin position="77"/>
        <end position="98"/>
    </location>
</feature>
<keyword evidence="3 6" id="KW-1133">Transmembrane helix</keyword>
<dbReference type="EMBL" id="CAJHIA010000009">
    <property type="protein sequence ID" value="CAD6442911.1"/>
    <property type="molecule type" value="Genomic_DNA"/>
</dbReference>
<keyword evidence="2 6" id="KW-0812">Transmembrane</keyword>
<dbReference type="InterPro" id="IPR008253">
    <property type="entry name" value="Marvel"/>
</dbReference>
<evidence type="ECO:0000256" key="6">
    <source>
        <dbReference type="SAM" id="Phobius"/>
    </source>
</evidence>
<proteinExistence type="predicted"/>
<accession>A0A8H2VRC3</accession>
<evidence type="ECO:0000256" key="5">
    <source>
        <dbReference type="SAM" id="MobiDB-lite"/>
    </source>
</evidence>
<evidence type="ECO:0000256" key="4">
    <source>
        <dbReference type="ARBA" id="ARBA00023136"/>
    </source>
</evidence>
<dbReference type="Proteomes" id="UP000624404">
    <property type="component" value="Unassembled WGS sequence"/>
</dbReference>
<feature type="transmembrane region" description="Helical" evidence="6">
    <location>
        <begin position="21"/>
        <end position="41"/>
    </location>
</feature>
<dbReference type="AlphaFoldDB" id="A0A8H2VRC3"/>
<dbReference type="PANTHER" id="PTHR37451:SF4">
    <property type="entry name" value="MARVEL DOMAIN-CONTAINING PROTEIN"/>
    <property type="match status" value="1"/>
</dbReference>
<sequence>MAIADKTHIPGGKTPLLGLRIAQLVLAIIILGLSAYGVYWLVYDGDALTLASSVISIVICIYVIAASTGAPAIYNYWAVLGLDIVAVILWVVSFPVLASQIATAVTYDYDYDDHSCGYYYYYACSYKHKRELGVEKRAETTWETYKRIMIATAALAGIQFVLFAITLIILAINIHRHRKAGGHCMPGSTAPRQNEVEPKTQHNTTATVEQSQPEVYQPPISHTH</sequence>
<evidence type="ECO:0000313" key="8">
    <source>
        <dbReference type="EMBL" id="CAD6442911.1"/>
    </source>
</evidence>
<reference evidence="8" key="1">
    <citation type="submission" date="2020-10" db="EMBL/GenBank/DDBJ databases">
        <authorList>
            <person name="Kusch S."/>
        </authorList>
    </citation>
    <scope>NUCLEOTIDE SEQUENCE</scope>
    <source>
        <strain evidence="8">SwB9</strain>
    </source>
</reference>
<name>A0A8H2VRC3_9HELO</name>
<dbReference type="Pfam" id="PF01284">
    <property type="entry name" value="MARVEL"/>
    <property type="match status" value="1"/>
</dbReference>
<evidence type="ECO:0000256" key="2">
    <source>
        <dbReference type="ARBA" id="ARBA00022692"/>
    </source>
</evidence>
<feature type="transmembrane region" description="Helical" evidence="6">
    <location>
        <begin position="47"/>
        <end position="65"/>
    </location>
</feature>
<organism evidence="8 9">
    <name type="scientific">Sclerotinia trifoliorum</name>
    <dbReference type="NCBI Taxonomy" id="28548"/>
    <lineage>
        <taxon>Eukaryota</taxon>
        <taxon>Fungi</taxon>
        <taxon>Dikarya</taxon>
        <taxon>Ascomycota</taxon>
        <taxon>Pezizomycotina</taxon>
        <taxon>Leotiomycetes</taxon>
        <taxon>Helotiales</taxon>
        <taxon>Sclerotiniaceae</taxon>
        <taxon>Sclerotinia</taxon>
    </lineage>
</organism>
<dbReference type="OrthoDB" id="5325022at2759"/>
<protein>
    <submittedName>
        <fullName evidence="8">98919e75-5f24-4be0-a66d-54df278199eb</fullName>
    </submittedName>
</protein>
<dbReference type="PANTHER" id="PTHR37451">
    <property type="entry name" value="MARVEL DOMAIN"/>
    <property type="match status" value="1"/>
</dbReference>
<keyword evidence="4 6" id="KW-0472">Membrane</keyword>
<feature type="region of interest" description="Disordered" evidence="5">
    <location>
        <begin position="183"/>
        <end position="224"/>
    </location>
</feature>
<feature type="domain" description="MARVEL" evidence="7">
    <location>
        <begin position="14"/>
        <end position="168"/>
    </location>
</feature>
<evidence type="ECO:0000256" key="1">
    <source>
        <dbReference type="ARBA" id="ARBA00004141"/>
    </source>
</evidence>